<evidence type="ECO:0000256" key="1">
    <source>
        <dbReference type="SAM" id="Phobius"/>
    </source>
</evidence>
<dbReference type="GO" id="GO:0080120">
    <property type="term" value="P:CAAX-box protein maturation"/>
    <property type="evidence" value="ECO:0007669"/>
    <property type="project" value="UniProtKB-ARBA"/>
</dbReference>
<dbReference type="RefSeq" id="WP_012002835.1">
    <property type="nucleotide sequence ID" value="NC_009828.1"/>
</dbReference>
<keyword evidence="1" id="KW-1133">Transmembrane helix</keyword>
<keyword evidence="1" id="KW-0812">Transmembrane</keyword>
<dbReference type="EMBL" id="CP000812">
    <property type="protein sequence ID" value="ABV33354.1"/>
    <property type="molecule type" value="Genomic_DNA"/>
</dbReference>
<feature type="transmembrane region" description="Helical" evidence="1">
    <location>
        <begin position="99"/>
        <end position="121"/>
    </location>
</feature>
<dbReference type="PANTHER" id="PTHR36435:SF1">
    <property type="entry name" value="CAAX AMINO TERMINAL PROTEASE FAMILY PROTEIN"/>
    <property type="match status" value="1"/>
</dbReference>
<sequence precursor="true">MKNPWIGFVVFLSMLLSGPVIAYYIAKMWFVAAWYVALFLLSLYLAALNGEKIPSLFTINRKWVLKSFLFLLLMYGLLMIVNTIFPAPSVVNQFSQLDIVTILIITLIGPVAEEMAFRGYIQGMLRKKFNANFTIVLTALIFCLFHSLSVFPQIFVTAIILSFVKELSGSLLPSIVIHCLNNTVALVASVFV</sequence>
<feature type="transmembrane region" description="Helical" evidence="1">
    <location>
        <begin position="32"/>
        <end position="48"/>
    </location>
</feature>
<keyword evidence="4" id="KW-1185">Reference proteome</keyword>
<evidence type="ECO:0000313" key="3">
    <source>
        <dbReference type="EMBL" id="ABV33354.1"/>
    </source>
</evidence>
<keyword evidence="1" id="KW-0472">Membrane</keyword>
<reference evidence="3 4" key="2">
    <citation type="journal article" date="2009" name="Proc. Natl. Acad. Sci. U.S.A.">
        <title>On the chimeric nature, thermophilic origin, and phylogenetic placement of the Thermotogales.</title>
        <authorList>
            <person name="Zhaxybayeva O."/>
            <person name="Swithers K.S."/>
            <person name="Lapierre P."/>
            <person name="Fournier G.P."/>
            <person name="Bickhart D.M."/>
            <person name="DeBoy R.T."/>
            <person name="Nelson K.E."/>
            <person name="Nesbo C.L."/>
            <person name="Doolittle W.F."/>
            <person name="Gogarten J.P."/>
            <person name="Noll K.M."/>
        </authorList>
    </citation>
    <scope>NUCLEOTIDE SEQUENCE [LARGE SCALE GENOMIC DNA]</scope>
    <source>
        <strain evidence="4">ATCC BAA-301 / DSM 14385 / NBRC 107922 / TMO</strain>
    </source>
</reference>
<evidence type="ECO:0000313" key="4">
    <source>
        <dbReference type="Proteomes" id="UP000002016"/>
    </source>
</evidence>
<dbReference type="PANTHER" id="PTHR36435">
    <property type="entry name" value="SLR1288 PROTEIN"/>
    <property type="match status" value="1"/>
</dbReference>
<dbReference type="Pfam" id="PF02517">
    <property type="entry name" value="Rce1-like"/>
    <property type="match status" value="1"/>
</dbReference>
<dbReference type="InterPro" id="IPR052710">
    <property type="entry name" value="CAAX_protease"/>
</dbReference>
<feature type="domain" description="CAAX prenyl protease 2/Lysostaphin resistance protein A-like" evidence="2">
    <location>
        <begin position="98"/>
        <end position="184"/>
    </location>
</feature>
<dbReference type="KEGG" id="tle:Tlet_0788"/>
<gene>
    <name evidence="3" type="ordered locus">Tlet_0788</name>
</gene>
<dbReference type="eggNOG" id="COG1266">
    <property type="taxonomic scope" value="Bacteria"/>
</dbReference>
<dbReference type="Proteomes" id="UP000002016">
    <property type="component" value="Chromosome"/>
</dbReference>
<evidence type="ECO:0000259" key="2">
    <source>
        <dbReference type="Pfam" id="PF02517"/>
    </source>
</evidence>
<feature type="transmembrane region" description="Helical" evidence="1">
    <location>
        <begin position="133"/>
        <end position="164"/>
    </location>
</feature>
<dbReference type="InterPro" id="IPR003675">
    <property type="entry name" value="Rce1/LyrA-like_dom"/>
</dbReference>
<dbReference type="STRING" id="416591.Tlet_0788"/>
<dbReference type="GO" id="GO:0004175">
    <property type="term" value="F:endopeptidase activity"/>
    <property type="evidence" value="ECO:0007669"/>
    <property type="project" value="UniProtKB-ARBA"/>
</dbReference>
<dbReference type="HOGENOM" id="CLU_1420389_0_0_0"/>
<name>A8F5C0_PSELT</name>
<feature type="transmembrane region" description="Helical" evidence="1">
    <location>
        <begin position="68"/>
        <end position="87"/>
    </location>
</feature>
<organism evidence="3 4">
    <name type="scientific">Pseudothermotoga lettingae (strain ATCC BAA-301 / DSM 14385 / NBRC 107922 / TMO)</name>
    <name type="common">Thermotoga lettingae</name>
    <dbReference type="NCBI Taxonomy" id="416591"/>
    <lineage>
        <taxon>Bacteria</taxon>
        <taxon>Thermotogati</taxon>
        <taxon>Thermotogota</taxon>
        <taxon>Thermotogae</taxon>
        <taxon>Thermotogales</taxon>
        <taxon>Thermotogaceae</taxon>
        <taxon>Pseudothermotoga</taxon>
    </lineage>
</organism>
<dbReference type="AlphaFoldDB" id="A8F5C0"/>
<protein>
    <submittedName>
        <fullName evidence="3">Abortive infection protein</fullName>
    </submittedName>
</protein>
<accession>A8F5C0</accession>
<dbReference type="OrthoDB" id="3429192at2"/>
<feature type="transmembrane region" description="Helical" evidence="1">
    <location>
        <begin position="170"/>
        <end position="191"/>
    </location>
</feature>
<reference evidence="3 4" key="1">
    <citation type="submission" date="2007-08" db="EMBL/GenBank/DDBJ databases">
        <title>Complete sequence of Thermotoga lettingae TMO.</title>
        <authorList>
            <consortium name="US DOE Joint Genome Institute"/>
            <person name="Copeland A."/>
            <person name="Lucas S."/>
            <person name="Lapidus A."/>
            <person name="Barry K."/>
            <person name="Glavina del Rio T."/>
            <person name="Dalin E."/>
            <person name="Tice H."/>
            <person name="Pitluck S."/>
            <person name="Foster B."/>
            <person name="Bruce D."/>
            <person name="Schmutz J."/>
            <person name="Larimer F."/>
            <person name="Land M."/>
            <person name="Hauser L."/>
            <person name="Kyrpides N."/>
            <person name="Mikhailova N."/>
            <person name="Nelson K."/>
            <person name="Gogarten J.P."/>
            <person name="Noll K."/>
            <person name="Richardson P."/>
        </authorList>
    </citation>
    <scope>NUCLEOTIDE SEQUENCE [LARGE SCALE GENOMIC DNA]</scope>
    <source>
        <strain evidence="4">ATCC BAA-301 / DSM 14385 / NBRC 107922 / TMO</strain>
    </source>
</reference>
<proteinExistence type="predicted"/>